<dbReference type="SUPFAM" id="SSF46689">
    <property type="entry name" value="Homeodomain-like"/>
    <property type="match status" value="1"/>
</dbReference>
<dbReference type="RefSeq" id="WP_092313793.1">
    <property type="nucleotide sequence ID" value="NZ_FNTJ01000001.1"/>
</dbReference>
<evidence type="ECO:0000313" key="1">
    <source>
        <dbReference type="EMBL" id="SEB83856.1"/>
    </source>
</evidence>
<sequence>MTEHPKRSGRPAAGRELSLDQVLDAGLALLEALGPQGFGGRALARQLGITPMSVAYHVGDQHNLMRLLVERVHAEPLPEPAPSLLPGQRIQALLCAYMARVRRHPALTLCILGDPRLFAGSLAAFSQRLRQEVQAFDADPVLFDLLVDYSHGHALALALAGEAGAGLDGAFEAGLRRLLRSDTWPSLTCI</sequence>
<keyword evidence="2" id="KW-1185">Reference proteome</keyword>
<dbReference type="AlphaFoldDB" id="A0A1H4MLF3"/>
<evidence type="ECO:0000313" key="2">
    <source>
        <dbReference type="Proteomes" id="UP000198982"/>
    </source>
</evidence>
<gene>
    <name evidence="1" type="ORF">SAMN05216178_2450</name>
</gene>
<reference evidence="2" key="1">
    <citation type="submission" date="2016-10" db="EMBL/GenBank/DDBJ databases">
        <authorList>
            <person name="Varghese N."/>
            <person name="Submissions S."/>
        </authorList>
    </citation>
    <scope>NUCLEOTIDE SEQUENCE [LARGE SCALE GENOMIC DNA]</scope>
    <source>
        <strain evidence="2">DSM 9751</strain>
    </source>
</reference>
<name>A0A1H4MLF3_9PSED</name>
<dbReference type="Gene3D" id="1.10.357.10">
    <property type="entry name" value="Tetracycline Repressor, domain 2"/>
    <property type="match status" value="1"/>
</dbReference>
<dbReference type="EMBL" id="FNTJ01000001">
    <property type="protein sequence ID" value="SEB83856.1"/>
    <property type="molecule type" value="Genomic_DNA"/>
</dbReference>
<accession>A0A1H4MLF3</accession>
<dbReference type="InterPro" id="IPR009057">
    <property type="entry name" value="Homeodomain-like_sf"/>
</dbReference>
<dbReference type="Proteomes" id="UP000198982">
    <property type="component" value="Unassembled WGS sequence"/>
</dbReference>
<organism evidence="1 2">
    <name type="scientific">Pseudomonas saponiphila</name>
    <dbReference type="NCBI Taxonomy" id="556534"/>
    <lineage>
        <taxon>Bacteria</taxon>
        <taxon>Pseudomonadati</taxon>
        <taxon>Pseudomonadota</taxon>
        <taxon>Gammaproteobacteria</taxon>
        <taxon>Pseudomonadales</taxon>
        <taxon>Pseudomonadaceae</taxon>
        <taxon>Pseudomonas</taxon>
    </lineage>
</organism>
<protein>
    <submittedName>
        <fullName evidence="1">Transcriptional regulator, TetR family</fullName>
    </submittedName>
</protein>
<proteinExistence type="predicted"/>